<protein>
    <submittedName>
        <fullName evidence="1">Unannotated protein</fullName>
    </submittedName>
</protein>
<name>A0A6J6H952_9ZZZZ</name>
<dbReference type="EMBL" id="CAEZVA010000010">
    <property type="protein sequence ID" value="CAB4610077.1"/>
    <property type="molecule type" value="Genomic_DNA"/>
</dbReference>
<evidence type="ECO:0000313" key="1">
    <source>
        <dbReference type="EMBL" id="CAB4610077.1"/>
    </source>
</evidence>
<gene>
    <name evidence="1" type="ORF">UFOPK1894_00240</name>
</gene>
<reference evidence="1" key="1">
    <citation type="submission" date="2020-05" db="EMBL/GenBank/DDBJ databases">
        <authorList>
            <person name="Chiriac C."/>
            <person name="Salcher M."/>
            <person name="Ghai R."/>
            <person name="Kavagutti S V."/>
        </authorList>
    </citation>
    <scope>NUCLEOTIDE SEQUENCE</scope>
</reference>
<proteinExistence type="predicted"/>
<sequence>MKARISFGRHPPPKPIPACRNLFPILGSYPMAFASTVTSPPAASQTSAIAFINEIFVARKELAATLTSSDVGRSALTQGVPSFRLIE</sequence>
<accession>A0A6J6H952</accession>
<dbReference type="AlphaFoldDB" id="A0A6J6H952"/>
<organism evidence="1">
    <name type="scientific">freshwater metagenome</name>
    <dbReference type="NCBI Taxonomy" id="449393"/>
    <lineage>
        <taxon>unclassified sequences</taxon>
        <taxon>metagenomes</taxon>
        <taxon>ecological metagenomes</taxon>
    </lineage>
</organism>